<evidence type="ECO:0000313" key="7">
    <source>
        <dbReference type="EMBL" id="QND71414.1"/>
    </source>
</evidence>
<evidence type="ECO:0000256" key="3">
    <source>
        <dbReference type="ARBA" id="ARBA00022679"/>
    </source>
</evidence>
<comment type="pathway">
    <text evidence="5">Amino-acid biosynthesis.</text>
</comment>
<evidence type="ECO:0000313" key="8">
    <source>
        <dbReference type="Proteomes" id="UP000515291"/>
    </source>
</evidence>
<dbReference type="CDD" id="cd00609">
    <property type="entry name" value="AAT_like"/>
    <property type="match status" value="1"/>
</dbReference>
<evidence type="ECO:0000256" key="2">
    <source>
        <dbReference type="ARBA" id="ARBA00022576"/>
    </source>
</evidence>
<dbReference type="EMBL" id="CP050292">
    <property type="protein sequence ID" value="QND71414.1"/>
    <property type="molecule type" value="Genomic_DNA"/>
</dbReference>
<dbReference type="InterPro" id="IPR015422">
    <property type="entry name" value="PyrdxlP-dep_Trfase_small"/>
</dbReference>
<proteinExistence type="inferred from homology"/>
<keyword evidence="3 7" id="KW-0808">Transferase</keyword>
<dbReference type="Gene3D" id="3.90.1150.10">
    <property type="entry name" value="Aspartate Aminotransferase, domain 1"/>
    <property type="match status" value="1"/>
</dbReference>
<keyword evidence="4" id="KW-0663">Pyridoxal phosphate</keyword>
<sequence>MTDAPRSIIRLSHNESPFGPSPRALRAIEENLVHLDRYVGDELDQLTAAIAAHERIAPEQIVLGEILDVLGLYLSAQGGPGGEFIYSEPGYTALVDAVAPAGGKIIAVPLNDRLDNDLPAIASAVNARTRAVYLVNPHNPSGTVSPAEEFIAFVRDLSNRALVIVDEAYLDYTLDPERRTVAGLVRDGHQVVVFRTFAKIHGLAGLAIGYVLASAKLARSLKQIGIGAFHGLNRLGLVAAQASLADREHITAVRTAVAAERESWHALFRANGVSFSAAQGNFIFFDAGRRHGDVTAALAARDIAIKQSYPALPTWLRISIGLPDDNVLARQVVADRLR</sequence>
<name>A0A7G6TXD2_9BRAD</name>
<dbReference type="Pfam" id="PF00155">
    <property type="entry name" value="Aminotran_1_2"/>
    <property type="match status" value="1"/>
</dbReference>
<gene>
    <name evidence="7" type="ORF">HB776_09300</name>
</gene>
<dbReference type="PANTHER" id="PTHR43643">
    <property type="entry name" value="HISTIDINOL-PHOSPHATE AMINOTRANSFERASE 2"/>
    <property type="match status" value="1"/>
</dbReference>
<keyword evidence="2 7" id="KW-0032">Aminotransferase</keyword>
<evidence type="ECO:0000256" key="4">
    <source>
        <dbReference type="ARBA" id="ARBA00022898"/>
    </source>
</evidence>
<reference evidence="8" key="1">
    <citation type="journal article" date="2020" name="Mol. Plant Microbe">
        <title>Rhizobial microsymbionts of the narrowly endemic Oxytropis species growing in Kamchatka are characterized by significant genetic diversity and possess a set of genes that are associated with T3SS and T6SS secretion systems and can affect the development of symbiosis.</title>
        <authorList>
            <person name="Safronova V."/>
            <person name="Guro P."/>
            <person name="Sazanova A."/>
            <person name="Kuznetsova I."/>
            <person name="Belimov A."/>
            <person name="Yakubov V."/>
            <person name="Chirak E."/>
            <person name="Afonin A."/>
            <person name="Gogolev Y."/>
            <person name="Andronov E."/>
            <person name="Tikhonovich I."/>
        </authorList>
    </citation>
    <scope>NUCLEOTIDE SEQUENCE [LARGE SCALE GENOMIC DNA]</scope>
    <source>
        <strain evidence="8">581</strain>
    </source>
</reference>
<dbReference type="Proteomes" id="UP000515291">
    <property type="component" value="Chromosome"/>
</dbReference>
<evidence type="ECO:0000259" key="6">
    <source>
        <dbReference type="Pfam" id="PF00155"/>
    </source>
</evidence>
<dbReference type="InterPro" id="IPR004839">
    <property type="entry name" value="Aminotransferase_I/II_large"/>
</dbReference>
<dbReference type="PANTHER" id="PTHR43643:SF3">
    <property type="entry name" value="HISTIDINOL-PHOSPHATE AMINOTRANSFERASE"/>
    <property type="match status" value="1"/>
</dbReference>
<dbReference type="RefSeq" id="WP_184517112.1">
    <property type="nucleotide sequence ID" value="NZ_CP050292.1"/>
</dbReference>
<dbReference type="GO" id="GO:0008483">
    <property type="term" value="F:transaminase activity"/>
    <property type="evidence" value="ECO:0007669"/>
    <property type="project" value="UniProtKB-KW"/>
</dbReference>
<dbReference type="GO" id="GO:0030170">
    <property type="term" value="F:pyridoxal phosphate binding"/>
    <property type="evidence" value="ECO:0007669"/>
    <property type="project" value="InterPro"/>
</dbReference>
<feature type="domain" description="Aminotransferase class I/classII large" evidence="6">
    <location>
        <begin position="8"/>
        <end position="327"/>
    </location>
</feature>
<evidence type="ECO:0000256" key="5">
    <source>
        <dbReference type="ARBA" id="ARBA00029440"/>
    </source>
</evidence>
<dbReference type="InterPro" id="IPR050106">
    <property type="entry name" value="HistidinolP_aminotransfase"/>
</dbReference>
<dbReference type="InterPro" id="IPR015421">
    <property type="entry name" value="PyrdxlP-dep_Trfase_major"/>
</dbReference>
<organism evidence="7 8">
    <name type="scientific">Tardiphaga robiniae</name>
    <dbReference type="NCBI Taxonomy" id="943830"/>
    <lineage>
        <taxon>Bacteria</taxon>
        <taxon>Pseudomonadati</taxon>
        <taxon>Pseudomonadota</taxon>
        <taxon>Alphaproteobacteria</taxon>
        <taxon>Hyphomicrobiales</taxon>
        <taxon>Nitrobacteraceae</taxon>
        <taxon>Tardiphaga</taxon>
    </lineage>
</organism>
<accession>A0A7G6TXD2</accession>
<comment type="similarity">
    <text evidence="1">Belongs to the class-II pyridoxal-phosphate-dependent aminotransferase family. Histidinol-phosphate aminotransferase subfamily.</text>
</comment>
<dbReference type="Gene3D" id="3.40.640.10">
    <property type="entry name" value="Type I PLP-dependent aspartate aminotransferase-like (Major domain)"/>
    <property type="match status" value="1"/>
</dbReference>
<protein>
    <submittedName>
        <fullName evidence="7">Aminotransferase class I/II-fold pyridoxal phosphate-dependent enzyme</fullName>
    </submittedName>
</protein>
<dbReference type="InterPro" id="IPR015424">
    <property type="entry name" value="PyrdxlP-dep_Trfase"/>
</dbReference>
<dbReference type="AlphaFoldDB" id="A0A7G6TXD2"/>
<dbReference type="KEGG" id="trb:HB776_09300"/>
<evidence type="ECO:0000256" key="1">
    <source>
        <dbReference type="ARBA" id="ARBA00007970"/>
    </source>
</evidence>
<dbReference type="SUPFAM" id="SSF53383">
    <property type="entry name" value="PLP-dependent transferases"/>
    <property type="match status" value="1"/>
</dbReference>